<dbReference type="PANTHER" id="PTHR32096">
    <property type="entry name" value="WRKY TRANSCRIPTION FACTOR 30-RELATED-RELATED"/>
    <property type="match status" value="1"/>
</dbReference>
<dbReference type="FunFam" id="2.20.25.80:FF:000009">
    <property type="entry name" value="WRKY transcription factor 53"/>
    <property type="match status" value="1"/>
</dbReference>
<accession>A0A200PUP1</accession>
<evidence type="ECO:0000256" key="4">
    <source>
        <dbReference type="ARBA" id="ARBA00023163"/>
    </source>
</evidence>
<dbReference type="InterPro" id="IPR036576">
    <property type="entry name" value="WRKY_dom_sf"/>
</dbReference>
<dbReference type="FunCoup" id="A0A200PUP1">
    <property type="interactions" value="140"/>
</dbReference>
<dbReference type="GO" id="GO:0010193">
    <property type="term" value="P:response to ozone"/>
    <property type="evidence" value="ECO:0007669"/>
    <property type="project" value="UniProtKB-ARBA"/>
</dbReference>
<feature type="region of interest" description="Disordered" evidence="7">
    <location>
        <begin position="65"/>
        <end position="96"/>
    </location>
</feature>
<dbReference type="SUPFAM" id="SSF118290">
    <property type="entry name" value="WRKY DNA-binding domain"/>
    <property type="match status" value="1"/>
</dbReference>
<evidence type="ECO:0000256" key="7">
    <source>
        <dbReference type="SAM" id="MobiDB-lite"/>
    </source>
</evidence>
<evidence type="ECO:0000313" key="10">
    <source>
        <dbReference type="Proteomes" id="UP000195402"/>
    </source>
</evidence>
<dbReference type="GO" id="GO:0005634">
    <property type="term" value="C:nucleus"/>
    <property type="evidence" value="ECO:0007669"/>
    <property type="project" value="UniProtKB-SubCell"/>
</dbReference>
<comment type="caution">
    <text evidence="9">The sequence shown here is derived from an EMBL/GenBank/DDBJ whole genome shotgun (WGS) entry which is preliminary data.</text>
</comment>
<comment type="subcellular location">
    <subcellularLocation>
        <location evidence="1">Nucleus</location>
    </subcellularLocation>
</comment>
<dbReference type="OrthoDB" id="1888929at2759"/>
<evidence type="ECO:0000313" key="9">
    <source>
        <dbReference type="EMBL" id="OVA01933.1"/>
    </source>
</evidence>
<reference evidence="9 10" key="1">
    <citation type="journal article" date="2017" name="Mol. Plant">
        <title>The Genome of Medicinal Plant Macleaya cordata Provides New Insights into Benzylisoquinoline Alkaloids Metabolism.</title>
        <authorList>
            <person name="Liu X."/>
            <person name="Liu Y."/>
            <person name="Huang P."/>
            <person name="Ma Y."/>
            <person name="Qing Z."/>
            <person name="Tang Q."/>
            <person name="Cao H."/>
            <person name="Cheng P."/>
            <person name="Zheng Y."/>
            <person name="Yuan Z."/>
            <person name="Zhou Y."/>
            <person name="Liu J."/>
            <person name="Tang Z."/>
            <person name="Zhuo Y."/>
            <person name="Zhang Y."/>
            <person name="Yu L."/>
            <person name="Huang J."/>
            <person name="Yang P."/>
            <person name="Peng Q."/>
            <person name="Zhang J."/>
            <person name="Jiang W."/>
            <person name="Zhang Z."/>
            <person name="Lin K."/>
            <person name="Ro D.K."/>
            <person name="Chen X."/>
            <person name="Xiong X."/>
            <person name="Shang Y."/>
            <person name="Huang S."/>
            <person name="Zeng J."/>
        </authorList>
    </citation>
    <scope>NUCLEOTIDE SEQUENCE [LARGE SCALE GENOMIC DNA]</scope>
    <source>
        <strain evidence="10">cv. BLH2017</strain>
        <tissue evidence="9">Root</tissue>
    </source>
</reference>
<dbReference type="InterPro" id="IPR044810">
    <property type="entry name" value="WRKY_plant"/>
</dbReference>
<gene>
    <name evidence="9" type="ORF">BVC80_9079g74</name>
</gene>
<comment type="similarity">
    <text evidence="6">Belongs to the WRKY group III family.</text>
</comment>
<feature type="compositionally biased region" description="Low complexity" evidence="7">
    <location>
        <begin position="78"/>
        <end position="87"/>
    </location>
</feature>
<protein>
    <submittedName>
        <fullName evidence="9">DNA-binding WRKY</fullName>
    </submittedName>
</protein>
<dbReference type="PANTHER" id="PTHR32096:SF133">
    <property type="entry name" value="WRKY TRANSCRIPTION FACTOR 41-RELATED"/>
    <property type="match status" value="1"/>
</dbReference>
<feature type="region of interest" description="Disordered" evidence="7">
    <location>
        <begin position="186"/>
        <end position="210"/>
    </location>
</feature>
<dbReference type="GO" id="GO:0009751">
    <property type="term" value="P:response to salicylic acid"/>
    <property type="evidence" value="ECO:0007669"/>
    <property type="project" value="UniProtKB-ARBA"/>
</dbReference>
<dbReference type="GO" id="GO:0003700">
    <property type="term" value="F:DNA-binding transcription factor activity"/>
    <property type="evidence" value="ECO:0007669"/>
    <property type="project" value="InterPro"/>
</dbReference>
<name>A0A200PUP1_MACCD</name>
<evidence type="ECO:0000256" key="2">
    <source>
        <dbReference type="ARBA" id="ARBA00023015"/>
    </source>
</evidence>
<evidence type="ECO:0000256" key="6">
    <source>
        <dbReference type="ARBA" id="ARBA00060850"/>
    </source>
</evidence>
<feature type="compositionally biased region" description="Polar residues" evidence="7">
    <location>
        <begin position="68"/>
        <end position="77"/>
    </location>
</feature>
<keyword evidence="5" id="KW-0539">Nucleus</keyword>
<evidence type="ECO:0000256" key="5">
    <source>
        <dbReference type="ARBA" id="ARBA00023242"/>
    </source>
</evidence>
<keyword evidence="10" id="KW-1185">Reference proteome</keyword>
<evidence type="ECO:0000259" key="8">
    <source>
        <dbReference type="PROSITE" id="PS50811"/>
    </source>
</evidence>
<dbReference type="SMART" id="SM00774">
    <property type="entry name" value="WRKY"/>
    <property type="match status" value="1"/>
</dbReference>
<dbReference type="EMBL" id="MVGT01004035">
    <property type="protein sequence ID" value="OVA01933.1"/>
    <property type="molecule type" value="Genomic_DNA"/>
</dbReference>
<dbReference type="AlphaFoldDB" id="A0A200PUP1"/>
<dbReference type="GO" id="GO:0042542">
    <property type="term" value="P:response to hydrogen peroxide"/>
    <property type="evidence" value="ECO:0007669"/>
    <property type="project" value="UniProtKB-ARBA"/>
</dbReference>
<keyword evidence="4" id="KW-0804">Transcription</keyword>
<keyword evidence="2" id="KW-0805">Transcription regulation</keyword>
<evidence type="ECO:0000256" key="1">
    <source>
        <dbReference type="ARBA" id="ARBA00004123"/>
    </source>
</evidence>
<dbReference type="InParanoid" id="A0A200PUP1"/>
<dbReference type="Pfam" id="PF03106">
    <property type="entry name" value="WRKY"/>
    <property type="match status" value="1"/>
</dbReference>
<dbReference type="InterPro" id="IPR003657">
    <property type="entry name" value="WRKY_dom"/>
</dbReference>
<dbReference type="OMA" id="GKHTCIQ"/>
<dbReference type="GO" id="GO:0000976">
    <property type="term" value="F:transcription cis-regulatory region binding"/>
    <property type="evidence" value="ECO:0007669"/>
    <property type="project" value="TreeGrafter"/>
</dbReference>
<organism evidence="9 10">
    <name type="scientific">Macleaya cordata</name>
    <name type="common">Five-seeded plume-poppy</name>
    <name type="synonym">Bocconia cordata</name>
    <dbReference type="NCBI Taxonomy" id="56857"/>
    <lineage>
        <taxon>Eukaryota</taxon>
        <taxon>Viridiplantae</taxon>
        <taxon>Streptophyta</taxon>
        <taxon>Embryophyta</taxon>
        <taxon>Tracheophyta</taxon>
        <taxon>Spermatophyta</taxon>
        <taxon>Magnoliopsida</taxon>
        <taxon>Ranunculales</taxon>
        <taxon>Papaveraceae</taxon>
        <taxon>Papaveroideae</taxon>
        <taxon>Macleaya</taxon>
    </lineage>
</organism>
<sequence length="344" mass="38683">MEKALNWDQKTLINELTQGRELVKQLRIHLNPSSSSTGELLITKLLSSLHKSLLMLNGVKSEVEPQPTGLTIVTTTESPRSGSGSPRSDYDSDLIRDKSKKRKTLPRWTEQVRVCPGTGHEGPLDDGYSWRKYGQKDILGAKYPRGYYRCTHRNVQGCLAIRQVQRCDEDPSIFSVTYRGRHTCTQAPHLIPGQSPNRQNQDQKKKKSPETFINFQTLEVKTEDLDTQEFRSSSFSFPSTSPMGCLEKENNIFSSLTPDNHFMGNFSPPFISPTTSESNYLSPYRINSFGGQNLQTSESDLNEIISAATSASNSPILDLDLDLDLDFPVDFDSHFPFDTPGFFS</sequence>
<feature type="domain" description="WRKY" evidence="8">
    <location>
        <begin position="119"/>
        <end position="182"/>
    </location>
</feature>
<proteinExistence type="inferred from homology"/>
<evidence type="ECO:0000256" key="3">
    <source>
        <dbReference type="ARBA" id="ARBA00023125"/>
    </source>
</evidence>
<keyword evidence="3 9" id="KW-0238">DNA-binding</keyword>
<dbReference type="Gene3D" id="2.20.25.80">
    <property type="entry name" value="WRKY domain"/>
    <property type="match status" value="1"/>
</dbReference>
<dbReference type="PROSITE" id="PS50811">
    <property type="entry name" value="WRKY"/>
    <property type="match status" value="1"/>
</dbReference>
<dbReference type="GO" id="GO:0010150">
    <property type="term" value="P:leaf senescence"/>
    <property type="evidence" value="ECO:0007669"/>
    <property type="project" value="UniProtKB-ARBA"/>
</dbReference>
<dbReference type="Proteomes" id="UP000195402">
    <property type="component" value="Unassembled WGS sequence"/>
</dbReference>